<keyword evidence="3" id="KW-1003">Cell membrane</keyword>
<dbReference type="GO" id="GO:0005886">
    <property type="term" value="C:plasma membrane"/>
    <property type="evidence" value="ECO:0007669"/>
    <property type="project" value="UniProtKB-SubCell"/>
</dbReference>
<dbReference type="GO" id="GO:0006629">
    <property type="term" value="P:lipid metabolic process"/>
    <property type="evidence" value="ECO:0007669"/>
    <property type="project" value="InterPro"/>
</dbReference>
<evidence type="ECO:0000313" key="14">
    <source>
        <dbReference type="EMBL" id="QBR04268.1"/>
    </source>
</evidence>
<feature type="domain" description="Fatty acid desaturase" evidence="13">
    <location>
        <begin position="98"/>
        <end position="286"/>
    </location>
</feature>
<evidence type="ECO:0000256" key="2">
    <source>
        <dbReference type="ARBA" id="ARBA00010823"/>
    </source>
</evidence>
<feature type="transmembrane region" description="Helical" evidence="12">
    <location>
        <begin position="197"/>
        <end position="214"/>
    </location>
</feature>
<evidence type="ECO:0000259" key="13">
    <source>
        <dbReference type="Pfam" id="PF00487"/>
    </source>
</evidence>
<keyword evidence="7 12" id="KW-1133">Transmembrane helix</keyword>
<sequence>MTSWREKPVWYWLSSAMPASAIVAFQCGHPWAYLGSLIVAILVFDTILGKHVDIDNQQIDAASTGCAVPVGFICLWLLAVLDSTARIEHVTVLEFEGLTVVCGVLGAFAMAHIHEVMHHDSRWGRRAADIAMTLAGYPHYRLVHELHHAHVGDPQFGSTAHVGLSLWMHVGRSFRNSLLAVLVADRCRIVQGRSRRLLFPALAWFGMVMAFTALCGGRGLLFYLGQSAICVFVVETIGYIQHYGLVEGSDPVAWNVCSWFSNRLFVNNGLHTRHHLEQTLSYERLTCAGAMLPAGYVHMFFLALVPPLWFSVMDRHPAMPARVRSTDMHKNQE</sequence>
<evidence type="ECO:0000256" key="12">
    <source>
        <dbReference type="SAM" id="Phobius"/>
    </source>
</evidence>
<dbReference type="PANTHER" id="PTHR38674">
    <property type="entry name" value="ALKANE 1-MONOOXYGENASE 1"/>
    <property type="match status" value="1"/>
</dbReference>
<evidence type="ECO:0000256" key="3">
    <source>
        <dbReference type="ARBA" id="ARBA00022475"/>
    </source>
</evidence>
<dbReference type="GO" id="GO:0004497">
    <property type="term" value="F:monooxygenase activity"/>
    <property type="evidence" value="ECO:0007669"/>
    <property type="project" value="UniProtKB-KW"/>
</dbReference>
<dbReference type="KEGG" id="ppai:E1956_44925"/>
<keyword evidence="10" id="KW-0503">Monooxygenase</keyword>
<keyword evidence="4" id="KW-0997">Cell inner membrane</keyword>
<feature type="transmembrane region" description="Helical" evidence="12">
    <location>
        <begin position="290"/>
        <end position="312"/>
    </location>
</feature>
<evidence type="ECO:0000256" key="9">
    <source>
        <dbReference type="ARBA" id="ARBA00023004"/>
    </source>
</evidence>
<organism evidence="14 15">
    <name type="scientific">Paraburkholderia pallida</name>
    <dbReference type="NCBI Taxonomy" id="2547399"/>
    <lineage>
        <taxon>Bacteria</taxon>
        <taxon>Pseudomonadati</taxon>
        <taxon>Pseudomonadota</taxon>
        <taxon>Betaproteobacteria</taxon>
        <taxon>Burkholderiales</taxon>
        <taxon>Burkholderiaceae</taxon>
        <taxon>Paraburkholderia</taxon>
    </lineage>
</organism>
<keyword evidence="9" id="KW-0408">Iron</keyword>
<proteinExistence type="inferred from homology"/>
<evidence type="ECO:0000256" key="4">
    <source>
        <dbReference type="ARBA" id="ARBA00022519"/>
    </source>
</evidence>
<comment type="subcellular location">
    <subcellularLocation>
        <location evidence="1">Cell inner membrane</location>
        <topology evidence="1">Multi-pass membrane protein</topology>
    </subcellularLocation>
</comment>
<comment type="similarity">
    <text evidence="2">Belongs to the fatty acid desaturase type 1 family. AlkB subfamily.</text>
</comment>
<keyword evidence="5 12" id="KW-0812">Transmembrane</keyword>
<dbReference type="InterPro" id="IPR005804">
    <property type="entry name" value="FA_desaturase_dom"/>
</dbReference>
<protein>
    <recommendedName>
        <fullName evidence="13">Fatty acid desaturase domain-containing protein</fullName>
    </recommendedName>
</protein>
<evidence type="ECO:0000256" key="6">
    <source>
        <dbReference type="ARBA" id="ARBA00022723"/>
    </source>
</evidence>
<dbReference type="AlphaFoldDB" id="A0A4P7D7V3"/>
<keyword evidence="8" id="KW-0560">Oxidoreductase</keyword>
<evidence type="ECO:0000256" key="1">
    <source>
        <dbReference type="ARBA" id="ARBA00004429"/>
    </source>
</evidence>
<dbReference type="Proteomes" id="UP000295727">
    <property type="component" value="Plasmid unnamed1"/>
</dbReference>
<evidence type="ECO:0000256" key="11">
    <source>
        <dbReference type="ARBA" id="ARBA00023136"/>
    </source>
</evidence>
<dbReference type="GO" id="GO:0046872">
    <property type="term" value="F:metal ion binding"/>
    <property type="evidence" value="ECO:0007669"/>
    <property type="project" value="UniProtKB-KW"/>
</dbReference>
<keyword evidence="14" id="KW-0614">Plasmid</keyword>
<evidence type="ECO:0000256" key="5">
    <source>
        <dbReference type="ARBA" id="ARBA00022692"/>
    </source>
</evidence>
<accession>A0A4P7D7V3</accession>
<name>A0A4P7D7V3_9BURK</name>
<gene>
    <name evidence="14" type="ORF">E1956_44925</name>
</gene>
<keyword evidence="15" id="KW-1185">Reference proteome</keyword>
<keyword evidence="11 12" id="KW-0472">Membrane</keyword>
<dbReference type="RefSeq" id="WP_134760494.1">
    <property type="nucleotide sequence ID" value="NZ_CP038152.1"/>
</dbReference>
<feature type="transmembrane region" description="Helical" evidence="12">
    <location>
        <begin position="61"/>
        <end position="81"/>
    </location>
</feature>
<evidence type="ECO:0000256" key="8">
    <source>
        <dbReference type="ARBA" id="ARBA00023002"/>
    </source>
</evidence>
<keyword evidence="6" id="KW-0479">Metal-binding</keyword>
<dbReference type="InterPro" id="IPR033885">
    <property type="entry name" value="AlkB/XylM"/>
</dbReference>
<evidence type="ECO:0000256" key="7">
    <source>
        <dbReference type="ARBA" id="ARBA00022989"/>
    </source>
</evidence>
<evidence type="ECO:0000256" key="10">
    <source>
        <dbReference type="ARBA" id="ARBA00023033"/>
    </source>
</evidence>
<dbReference type="OrthoDB" id="4759734at2"/>
<reference evidence="14 15" key="1">
    <citation type="submission" date="2019-03" db="EMBL/GenBank/DDBJ databases">
        <title>Paraburkholderia sp. 7MH5, isolated from subtropical forest soil.</title>
        <authorList>
            <person name="Gao Z.-H."/>
            <person name="Qiu L.-H."/>
        </authorList>
    </citation>
    <scope>NUCLEOTIDE SEQUENCE [LARGE SCALE GENOMIC DNA]</scope>
    <source>
        <strain evidence="14 15">7MH5</strain>
        <plasmid evidence="14 15">unnamed1</plasmid>
    </source>
</reference>
<evidence type="ECO:0000313" key="15">
    <source>
        <dbReference type="Proteomes" id="UP000295727"/>
    </source>
</evidence>
<dbReference type="PANTHER" id="PTHR38674:SF1">
    <property type="entry name" value="ALKANE 1-MONOOXYGENASE 1"/>
    <property type="match status" value="1"/>
</dbReference>
<geneLocation type="plasmid" evidence="14 15">
    <name>unnamed1</name>
</geneLocation>
<dbReference type="GeneID" id="39649947"/>
<feature type="transmembrane region" description="Helical" evidence="12">
    <location>
        <begin position="93"/>
        <end position="113"/>
    </location>
</feature>
<dbReference type="EMBL" id="CP038152">
    <property type="protein sequence ID" value="QBR04268.1"/>
    <property type="molecule type" value="Genomic_DNA"/>
</dbReference>
<dbReference type="Pfam" id="PF00487">
    <property type="entry name" value="FA_desaturase"/>
    <property type="match status" value="1"/>
</dbReference>
<feature type="transmembrane region" description="Helical" evidence="12">
    <location>
        <begin position="31"/>
        <end position="49"/>
    </location>
</feature>